<feature type="site" description="Lowers pKa of active site Cys" evidence="3">
    <location>
        <position position="283"/>
    </location>
</feature>
<keyword evidence="5" id="KW-0808">Transferase</keyword>
<dbReference type="Pfam" id="PF13409">
    <property type="entry name" value="GST_N_2"/>
    <property type="match status" value="1"/>
</dbReference>
<evidence type="ECO:0000259" key="4">
    <source>
        <dbReference type="Pfam" id="PF13409"/>
    </source>
</evidence>
<dbReference type="InterPro" id="IPR036282">
    <property type="entry name" value="Glutathione-S-Trfase_C_sf"/>
</dbReference>
<protein>
    <submittedName>
        <fullName evidence="5">Glutathione S-transferase family protein</fullName>
    </submittedName>
</protein>
<dbReference type="PANTHER" id="PTHR32419:SF6">
    <property type="entry name" value="GLUTATHIONE S-TRANSFERASE OMEGA-LIKE 1-RELATED"/>
    <property type="match status" value="1"/>
</dbReference>
<evidence type="ECO:0000256" key="3">
    <source>
        <dbReference type="PIRSR" id="PIRSR015753-3"/>
    </source>
</evidence>
<dbReference type="InterPro" id="IPR047047">
    <property type="entry name" value="GST_Omega-like_C"/>
</dbReference>
<dbReference type="InterPro" id="IPR040079">
    <property type="entry name" value="Glutathione_S-Trfase"/>
</dbReference>
<dbReference type="OrthoDB" id="9769158at2"/>
<dbReference type="PANTHER" id="PTHR32419">
    <property type="entry name" value="GLUTATHIONYL-HYDROQUINONE REDUCTASE"/>
    <property type="match status" value="1"/>
</dbReference>
<feature type="domain" description="GST N-terminal" evidence="4">
    <location>
        <begin position="50"/>
        <end position="145"/>
    </location>
</feature>
<dbReference type="GO" id="GO:0005737">
    <property type="term" value="C:cytoplasm"/>
    <property type="evidence" value="ECO:0007669"/>
    <property type="project" value="TreeGrafter"/>
</dbReference>
<comment type="caution">
    <text evidence="5">The sequence shown here is derived from an EMBL/GenBank/DDBJ whole genome shotgun (WGS) entry which is preliminary data.</text>
</comment>
<feature type="binding site" evidence="2">
    <location>
        <position position="84"/>
    </location>
    <ligand>
        <name>glutathione</name>
        <dbReference type="ChEBI" id="CHEBI:57925"/>
    </ligand>
</feature>
<gene>
    <name evidence="5" type="ORF">FEM03_03575</name>
</gene>
<dbReference type="SFLD" id="SFLDG01148">
    <property type="entry name" value="Xi_(cytGST)"/>
    <property type="match status" value="1"/>
</dbReference>
<accession>A0A5R8KJE8</accession>
<reference evidence="5 6" key="1">
    <citation type="submission" date="2019-05" db="EMBL/GenBank/DDBJ databases">
        <title>Verrucobacter flavum gen. nov., sp. nov. a new member of the family Verrucomicrobiaceae.</title>
        <authorList>
            <person name="Szuroczki S."/>
            <person name="Abbaszade G."/>
            <person name="Szabo A."/>
            <person name="Felfoldi T."/>
            <person name="Schumann P."/>
            <person name="Boka K."/>
            <person name="Keki Z."/>
            <person name="Toumi M."/>
            <person name="Toth E."/>
        </authorList>
    </citation>
    <scope>NUCLEOTIDE SEQUENCE [LARGE SCALE GENOMIC DNA]</scope>
    <source>
        <strain evidence="5 6">MG-N-17</strain>
    </source>
</reference>
<dbReference type="GO" id="GO:0004364">
    <property type="term" value="F:glutathione transferase activity"/>
    <property type="evidence" value="ECO:0007669"/>
    <property type="project" value="InterPro"/>
</dbReference>
<dbReference type="SUPFAM" id="SSF52833">
    <property type="entry name" value="Thioredoxin-like"/>
    <property type="match status" value="1"/>
</dbReference>
<proteinExistence type="predicted"/>
<dbReference type="Gene3D" id="1.20.1050.10">
    <property type="match status" value="1"/>
</dbReference>
<dbReference type="Proteomes" id="UP000306196">
    <property type="component" value="Unassembled WGS sequence"/>
</dbReference>
<dbReference type="SFLD" id="SFLDS00019">
    <property type="entry name" value="Glutathione_Transferase_(cytos"/>
    <property type="match status" value="1"/>
</dbReference>
<dbReference type="AlphaFoldDB" id="A0A5R8KJE8"/>
<evidence type="ECO:0000256" key="2">
    <source>
        <dbReference type="PIRSR" id="PIRSR015753-2"/>
    </source>
</evidence>
<dbReference type="SFLD" id="SFLDG01206">
    <property type="entry name" value="Xi.1"/>
    <property type="match status" value="1"/>
</dbReference>
<dbReference type="InterPro" id="IPR036249">
    <property type="entry name" value="Thioredoxin-like_sf"/>
</dbReference>
<evidence type="ECO:0000313" key="6">
    <source>
        <dbReference type="Proteomes" id="UP000306196"/>
    </source>
</evidence>
<dbReference type="PIRSF" id="PIRSF015753">
    <property type="entry name" value="GST"/>
    <property type="match status" value="1"/>
</dbReference>
<feature type="site" description="Lowers pKa of active site Cys" evidence="3">
    <location>
        <position position="240"/>
    </location>
</feature>
<dbReference type="Gene3D" id="3.40.30.10">
    <property type="entry name" value="Glutaredoxin"/>
    <property type="match status" value="1"/>
</dbReference>
<dbReference type="SUPFAM" id="SSF47616">
    <property type="entry name" value="GST C-terminal domain-like"/>
    <property type="match status" value="1"/>
</dbReference>
<dbReference type="CDD" id="cd03190">
    <property type="entry name" value="GST_C_Omega_like"/>
    <property type="match status" value="1"/>
</dbReference>
<evidence type="ECO:0000313" key="5">
    <source>
        <dbReference type="EMBL" id="TLD72446.1"/>
    </source>
</evidence>
<sequence length="319" mass="36401">MNPIAQFPQEQSTDGSFERQDDAFRNFISPDPNAPHPAVAGRYHLYVSLACPWASRALIVRNLKGLQDIVSMSVIDPIRDHRGWAFREGDGYTTDPINLFQYLSEAYHASDPHFNGRVTVPVLWDKVANTILNNSEDDICQMFNTAFANVGANPLDLFPSDLEPAHTELADFIYQHINNGVYKAGFASTQSSYEKPVRELFNALDQLETRLTTSRYLFGNRIVEADWRLFCTLVRFDAVYHGHFKCNLKRIIDYPNLNAYLLDLYQQPGIADTVNIDHIKRHYYFTHHDINPTQVVPLGPILDFTQPHGRESLSSPSRL</sequence>
<dbReference type="RefSeq" id="WP_138084800.1">
    <property type="nucleotide sequence ID" value="NZ_VAUV01000002.1"/>
</dbReference>
<keyword evidence="6" id="KW-1185">Reference proteome</keyword>
<dbReference type="EMBL" id="VAUV01000002">
    <property type="protein sequence ID" value="TLD72446.1"/>
    <property type="molecule type" value="Genomic_DNA"/>
</dbReference>
<dbReference type="InterPro" id="IPR016639">
    <property type="entry name" value="GST_Omega/GSH"/>
</dbReference>
<feature type="active site" description="Nucleophile" evidence="1">
    <location>
        <position position="51"/>
    </location>
</feature>
<dbReference type="Pfam" id="PF13410">
    <property type="entry name" value="GST_C_2"/>
    <property type="match status" value="1"/>
</dbReference>
<evidence type="ECO:0000256" key="1">
    <source>
        <dbReference type="PIRSR" id="PIRSR015753-1"/>
    </source>
</evidence>
<organism evidence="5 6">
    <name type="scientific">Phragmitibacter flavus</name>
    <dbReference type="NCBI Taxonomy" id="2576071"/>
    <lineage>
        <taxon>Bacteria</taxon>
        <taxon>Pseudomonadati</taxon>
        <taxon>Verrucomicrobiota</taxon>
        <taxon>Verrucomicrobiia</taxon>
        <taxon>Verrucomicrobiales</taxon>
        <taxon>Verrucomicrobiaceae</taxon>
        <taxon>Phragmitibacter</taxon>
    </lineage>
</organism>
<name>A0A5R8KJE8_9BACT</name>
<feature type="active site" description="Proton donor/acceptor" evidence="1">
    <location>
        <position position="182"/>
    </location>
</feature>
<feature type="binding site" evidence="2">
    <location>
        <begin position="117"/>
        <end position="120"/>
    </location>
    <ligand>
        <name>glutathione</name>
        <dbReference type="ChEBI" id="CHEBI:57925"/>
    </ligand>
</feature>
<dbReference type="InterPro" id="IPR004045">
    <property type="entry name" value="Glutathione_S-Trfase_N"/>
</dbReference>